<accession>F8N6I9</accession>
<keyword evidence="7 9" id="KW-1133">Transmembrane helix</keyword>
<comment type="subcellular location">
    <subcellularLocation>
        <location evidence="1 9">Cell membrane</location>
        <topology evidence="1 9">Multi-pass membrane protein</topology>
    </subcellularLocation>
</comment>
<gene>
    <name evidence="10" type="ORF">Premu_0742</name>
</gene>
<dbReference type="eggNOG" id="COG1115">
    <property type="taxonomic scope" value="Bacteria"/>
</dbReference>
<dbReference type="AlphaFoldDB" id="F8N6I9"/>
<dbReference type="HOGENOM" id="CLU_024867_1_2_10"/>
<keyword evidence="4 9" id="KW-1003">Cell membrane</keyword>
<dbReference type="RefSeq" id="WP_007573189.1">
    <property type="nucleotide sequence ID" value="NZ_BPTS01000001.1"/>
</dbReference>
<feature type="transmembrane region" description="Helical" evidence="9">
    <location>
        <begin position="137"/>
        <end position="159"/>
    </location>
</feature>
<feature type="transmembrane region" description="Helical" evidence="9">
    <location>
        <begin position="208"/>
        <end position="227"/>
    </location>
</feature>
<evidence type="ECO:0000256" key="1">
    <source>
        <dbReference type="ARBA" id="ARBA00004651"/>
    </source>
</evidence>
<dbReference type="Proteomes" id="UP000002772">
    <property type="component" value="Unassembled WGS sequence"/>
</dbReference>
<evidence type="ECO:0000256" key="5">
    <source>
        <dbReference type="ARBA" id="ARBA00022692"/>
    </source>
</evidence>
<dbReference type="PANTHER" id="PTHR30330">
    <property type="entry name" value="AGSS FAMILY TRANSPORTER, SODIUM-ALANINE"/>
    <property type="match status" value="1"/>
</dbReference>
<comment type="similarity">
    <text evidence="2 9">Belongs to the alanine or glycine:cation symporter (AGCS) (TC 2.A.25) family.</text>
</comment>
<dbReference type="Gene3D" id="1.20.1740.10">
    <property type="entry name" value="Amino acid/polyamine transporter I"/>
    <property type="match status" value="1"/>
</dbReference>
<dbReference type="OrthoDB" id="9804874at2"/>
<evidence type="ECO:0000256" key="9">
    <source>
        <dbReference type="RuleBase" id="RU363064"/>
    </source>
</evidence>
<dbReference type="FunFam" id="1.20.1740.10:FF:000004">
    <property type="entry name" value="Sodium:alanine symporter family protein"/>
    <property type="match status" value="1"/>
</dbReference>
<dbReference type="PRINTS" id="PR00175">
    <property type="entry name" value="NAALASMPORT"/>
</dbReference>
<dbReference type="EMBL" id="GL945017">
    <property type="protein sequence ID" value="EGN56204.1"/>
    <property type="molecule type" value="Genomic_DNA"/>
</dbReference>
<dbReference type="GO" id="GO:0005886">
    <property type="term" value="C:plasma membrane"/>
    <property type="evidence" value="ECO:0007669"/>
    <property type="project" value="UniProtKB-SubCell"/>
</dbReference>
<keyword evidence="3 9" id="KW-0813">Transport</keyword>
<sequence>METINDFFSTVSSFLWGWPMIIMLLGTHLFLTLRLRFPQRRIFTAIRLSVGRDKAASGDVSQFGALATALAATIGTGNIVGVATAVALGGPGAVLWCWLTGVFGISTKYAEGLLAVKYRVRTSDGRMLGGPMYALECGLHAKWLAVLFAFFAAVASFGIGNTVQANAISTMVGQVFGIPMWITGLILCGLGAAVILGGVKSIAKVCEMLVPFMAILYAIGCVYILYVNHAFVWPAIKIIFDSAFSPQAAGGGFAGTTVMMACRYGIARGLFSNESGLGSAPIVAAAARTRNPVRQALVSSTGTFWDTVVICALTGIVIVSSVIVYPDIDFRHGAALTKAAFGKIPYVGTPILTFGLITFAFSTILGWSYYGERCVEYLKGRRWMLAYRVVYIICIFIGSVFGLELVWNVADCMNALMAIPNLISLLCLSGIIMHETRKYLWRGRLDRDMDDGELLEVE</sequence>
<organism evidence="10 11">
    <name type="scientific">Hallella multisaccharivorax DSM 17128</name>
    <dbReference type="NCBI Taxonomy" id="688246"/>
    <lineage>
        <taxon>Bacteria</taxon>
        <taxon>Pseudomonadati</taxon>
        <taxon>Bacteroidota</taxon>
        <taxon>Bacteroidia</taxon>
        <taxon>Bacteroidales</taxon>
        <taxon>Prevotellaceae</taxon>
        <taxon>Hallella</taxon>
    </lineage>
</organism>
<evidence type="ECO:0000256" key="2">
    <source>
        <dbReference type="ARBA" id="ARBA00009261"/>
    </source>
</evidence>
<feature type="transmembrane region" description="Helical" evidence="9">
    <location>
        <begin position="63"/>
        <end position="87"/>
    </location>
</feature>
<keyword evidence="11" id="KW-1185">Reference proteome</keyword>
<keyword evidence="6 9" id="KW-0769">Symport</keyword>
<proteinExistence type="inferred from homology"/>
<dbReference type="PANTHER" id="PTHR30330:SF3">
    <property type="entry name" value="TRANSCRIPTIONAL REGULATOR, LRP FAMILY"/>
    <property type="match status" value="1"/>
</dbReference>
<feature type="transmembrane region" description="Helical" evidence="9">
    <location>
        <begin position="93"/>
        <end position="116"/>
    </location>
</feature>
<feature type="transmembrane region" description="Helical" evidence="9">
    <location>
        <begin position="346"/>
        <end position="369"/>
    </location>
</feature>
<name>F8N6I9_9BACT</name>
<dbReference type="GO" id="GO:0005283">
    <property type="term" value="F:amino acid:sodium symporter activity"/>
    <property type="evidence" value="ECO:0007669"/>
    <property type="project" value="InterPro"/>
</dbReference>
<evidence type="ECO:0000313" key="10">
    <source>
        <dbReference type="EMBL" id="EGN56204.1"/>
    </source>
</evidence>
<feature type="transmembrane region" description="Helical" evidence="9">
    <location>
        <begin position="415"/>
        <end position="434"/>
    </location>
</feature>
<evidence type="ECO:0000256" key="8">
    <source>
        <dbReference type="ARBA" id="ARBA00023136"/>
    </source>
</evidence>
<keyword evidence="8 9" id="KW-0472">Membrane</keyword>
<dbReference type="InterPro" id="IPR001463">
    <property type="entry name" value="Na/Ala_symport"/>
</dbReference>
<dbReference type="STRING" id="688246.Premu_0742"/>
<keyword evidence="5 9" id="KW-0812">Transmembrane</keyword>
<evidence type="ECO:0000256" key="3">
    <source>
        <dbReference type="ARBA" id="ARBA00022448"/>
    </source>
</evidence>
<feature type="transmembrane region" description="Helical" evidence="9">
    <location>
        <begin position="171"/>
        <end position="196"/>
    </location>
</feature>
<feature type="transmembrane region" description="Helical" evidence="9">
    <location>
        <begin position="15"/>
        <end position="33"/>
    </location>
</feature>
<reference evidence="11" key="1">
    <citation type="journal article" date="2011" name="Stand. Genomic Sci.">
        <title>Non-contiguous finished genome sequence of the opportunistic oral pathogen Prevotella multisaccharivorax type strain (PPPA20).</title>
        <authorList>
            <person name="Pati A."/>
            <person name="Gronow S."/>
            <person name="Lu M."/>
            <person name="Lapidus A."/>
            <person name="Nolan M."/>
            <person name="Lucas S."/>
            <person name="Hammon N."/>
            <person name="Deshpande S."/>
            <person name="Cheng J.F."/>
            <person name="Tapia R."/>
            <person name="Han C."/>
            <person name="Goodwin L."/>
            <person name="Pitluck S."/>
            <person name="Liolios K."/>
            <person name="Pagani I."/>
            <person name="Mavromatis K."/>
            <person name="Mikhailova N."/>
            <person name="Huntemann M."/>
            <person name="Chen A."/>
            <person name="Palaniappan K."/>
            <person name="Land M."/>
            <person name="Hauser L."/>
            <person name="Detter J.C."/>
            <person name="Brambilla E.M."/>
            <person name="Rohde M."/>
            <person name="Goker M."/>
            <person name="Woyke T."/>
            <person name="Bristow J."/>
            <person name="Eisen J.A."/>
            <person name="Markowitz V."/>
            <person name="Hugenholtz P."/>
            <person name="Kyrpides N.C."/>
            <person name="Klenk H.P."/>
            <person name="Ivanova N."/>
        </authorList>
    </citation>
    <scope>NUCLEOTIDE SEQUENCE [LARGE SCALE GENOMIC DNA]</scope>
    <source>
        <strain evidence="11">DSM 17128</strain>
    </source>
</reference>
<protein>
    <submittedName>
        <fullName evidence="10">Amino acid carrier protein</fullName>
    </submittedName>
</protein>
<evidence type="ECO:0000256" key="6">
    <source>
        <dbReference type="ARBA" id="ARBA00022847"/>
    </source>
</evidence>
<evidence type="ECO:0000313" key="11">
    <source>
        <dbReference type="Proteomes" id="UP000002772"/>
    </source>
</evidence>
<feature type="transmembrane region" description="Helical" evidence="9">
    <location>
        <begin position="389"/>
        <end position="409"/>
    </location>
</feature>
<feature type="transmembrane region" description="Helical" evidence="9">
    <location>
        <begin position="304"/>
        <end position="326"/>
    </location>
</feature>
<dbReference type="NCBIfam" id="TIGR00835">
    <property type="entry name" value="agcS"/>
    <property type="match status" value="1"/>
</dbReference>
<dbReference type="Pfam" id="PF01235">
    <property type="entry name" value="Na_Ala_symp"/>
    <property type="match status" value="1"/>
</dbReference>
<evidence type="ECO:0000256" key="7">
    <source>
        <dbReference type="ARBA" id="ARBA00022989"/>
    </source>
</evidence>
<evidence type="ECO:0000256" key="4">
    <source>
        <dbReference type="ARBA" id="ARBA00022475"/>
    </source>
</evidence>
<feature type="transmembrane region" description="Helical" evidence="9">
    <location>
        <begin position="247"/>
        <end position="266"/>
    </location>
</feature>